<organism evidence="2 3">
    <name type="scientific">Syncephalis pseudoplumigaleata</name>
    <dbReference type="NCBI Taxonomy" id="1712513"/>
    <lineage>
        <taxon>Eukaryota</taxon>
        <taxon>Fungi</taxon>
        <taxon>Fungi incertae sedis</taxon>
        <taxon>Zoopagomycota</taxon>
        <taxon>Zoopagomycotina</taxon>
        <taxon>Zoopagomycetes</taxon>
        <taxon>Zoopagales</taxon>
        <taxon>Piptocephalidaceae</taxon>
        <taxon>Syncephalis</taxon>
    </lineage>
</organism>
<gene>
    <name evidence="2" type="ORF">SYNPS1DRAFT_31043</name>
</gene>
<feature type="compositionally biased region" description="Basic residues" evidence="1">
    <location>
        <begin position="240"/>
        <end position="250"/>
    </location>
</feature>
<feature type="compositionally biased region" description="Polar residues" evidence="1">
    <location>
        <begin position="66"/>
        <end position="75"/>
    </location>
</feature>
<feature type="region of interest" description="Disordered" evidence="1">
    <location>
        <begin position="237"/>
        <end position="284"/>
    </location>
</feature>
<feature type="compositionally biased region" description="Acidic residues" evidence="1">
    <location>
        <begin position="130"/>
        <end position="147"/>
    </location>
</feature>
<keyword evidence="3" id="KW-1185">Reference proteome</keyword>
<dbReference type="OrthoDB" id="5592827at2759"/>
<feature type="region of interest" description="Disordered" evidence="1">
    <location>
        <begin position="52"/>
        <end position="81"/>
    </location>
</feature>
<dbReference type="AlphaFoldDB" id="A0A4P9YV06"/>
<sequence>MSSPATPVLRRKRTNTVCSQASAQHPLAPPPTPTFSSKPFDLGNATVVYDDEYDYSDPLGDDLPASSVSAESPSKLSLEPPVFHEPNVLACYDHANYGNHASISVSPPPPQSQSQSQLAEMAADPTTAEESTDISAEDTTYDGDDDDVGRRRARTSKSRLSSMRRDTMWTMADSLHDDEVAQQLVVQLNALVRSETLYVRTLTMLRDAFWRSVDEERIAEGNGLRRSGRRLLNALASAVNRRKPGQRRKPASSDESSSDRPEASAACGGDQMMHGSDASTGRWHKPSWCVCSRREITERGMGALHALFSNIAPLAECHMHFLLKMRRLQPLSEHLDEFLPLLYEHVGDNARHPILIYCGTLTMDVLDWQLLTCKIYVVYLGEHIEAIVNFENMLLCDERLSKEIAVIANNYLPKAKLSAQALTACIATSTSLTGELEPL</sequence>
<proteinExistence type="predicted"/>
<name>A0A4P9YV06_9FUNG</name>
<evidence type="ECO:0000313" key="3">
    <source>
        <dbReference type="Proteomes" id="UP000278143"/>
    </source>
</evidence>
<protein>
    <recommendedName>
        <fullName evidence="4">DH domain-containing protein</fullName>
    </recommendedName>
</protein>
<feature type="region of interest" description="Disordered" evidence="1">
    <location>
        <begin position="101"/>
        <end position="161"/>
    </location>
</feature>
<dbReference type="InterPro" id="IPR035899">
    <property type="entry name" value="DBL_dom_sf"/>
</dbReference>
<reference evidence="3" key="1">
    <citation type="journal article" date="2018" name="Nat. Microbiol.">
        <title>Leveraging single-cell genomics to expand the fungal tree of life.</title>
        <authorList>
            <person name="Ahrendt S.R."/>
            <person name="Quandt C.A."/>
            <person name="Ciobanu D."/>
            <person name="Clum A."/>
            <person name="Salamov A."/>
            <person name="Andreopoulos B."/>
            <person name="Cheng J.F."/>
            <person name="Woyke T."/>
            <person name="Pelin A."/>
            <person name="Henrissat B."/>
            <person name="Reynolds N.K."/>
            <person name="Benny G.L."/>
            <person name="Smith M.E."/>
            <person name="James T.Y."/>
            <person name="Grigoriev I.V."/>
        </authorList>
    </citation>
    <scope>NUCLEOTIDE SEQUENCE [LARGE SCALE GENOMIC DNA]</scope>
    <source>
        <strain evidence="3">Benny S71-1</strain>
    </source>
</reference>
<evidence type="ECO:0000256" key="1">
    <source>
        <dbReference type="SAM" id="MobiDB-lite"/>
    </source>
</evidence>
<accession>A0A4P9YV06</accession>
<evidence type="ECO:0000313" key="2">
    <source>
        <dbReference type="EMBL" id="RKP23242.1"/>
    </source>
</evidence>
<feature type="region of interest" description="Disordered" evidence="1">
    <location>
        <begin position="1"/>
        <end position="39"/>
    </location>
</feature>
<dbReference type="EMBL" id="KZ991180">
    <property type="protein sequence ID" value="RKP23242.1"/>
    <property type="molecule type" value="Genomic_DNA"/>
</dbReference>
<evidence type="ECO:0008006" key="4">
    <source>
        <dbReference type="Google" id="ProtNLM"/>
    </source>
</evidence>
<dbReference type="Proteomes" id="UP000278143">
    <property type="component" value="Unassembled WGS sequence"/>
</dbReference>
<dbReference type="SUPFAM" id="SSF48065">
    <property type="entry name" value="DBL homology domain (DH-domain)"/>
    <property type="match status" value="1"/>
</dbReference>